<evidence type="ECO:0000313" key="10">
    <source>
        <dbReference type="Proteomes" id="UP000027361"/>
    </source>
</evidence>
<name>A0A066WNK9_TILAU</name>
<reference evidence="9 10" key="1">
    <citation type="submission" date="2014-05" db="EMBL/GenBank/DDBJ databases">
        <title>Draft genome sequence of a rare smut relative, Tilletiaria anomala UBC 951.</title>
        <authorList>
            <consortium name="DOE Joint Genome Institute"/>
            <person name="Toome M."/>
            <person name="Kuo A."/>
            <person name="Henrissat B."/>
            <person name="Lipzen A."/>
            <person name="Tritt A."/>
            <person name="Yoshinaga Y."/>
            <person name="Zane M."/>
            <person name="Barry K."/>
            <person name="Grigoriev I.V."/>
            <person name="Spatafora J.W."/>
            <person name="Aimea M.C."/>
        </authorList>
    </citation>
    <scope>NUCLEOTIDE SEQUENCE [LARGE SCALE GENOMIC DNA]</scope>
    <source>
        <strain evidence="9 10">UBC 951</strain>
    </source>
</reference>
<dbReference type="SMART" id="SM00028">
    <property type="entry name" value="TPR"/>
    <property type="match status" value="8"/>
</dbReference>
<feature type="repeat" description="TPR" evidence="7">
    <location>
        <begin position="861"/>
        <end position="894"/>
    </location>
</feature>
<evidence type="ECO:0000256" key="5">
    <source>
        <dbReference type="ARBA" id="ARBA00022803"/>
    </source>
</evidence>
<feature type="compositionally biased region" description="Basic residues" evidence="8">
    <location>
        <begin position="351"/>
        <end position="360"/>
    </location>
</feature>
<feature type="compositionally biased region" description="Low complexity" evidence="8">
    <location>
        <begin position="912"/>
        <end position="923"/>
    </location>
</feature>
<feature type="compositionally biased region" description="Polar residues" evidence="8">
    <location>
        <begin position="949"/>
        <end position="961"/>
    </location>
</feature>
<dbReference type="Pfam" id="PF14559">
    <property type="entry name" value="TPR_19"/>
    <property type="match status" value="1"/>
</dbReference>
<feature type="repeat" description="TPR" evidence="7">
    <location>
        <begin position="827"/>
        <end position="860"/>
    </location>
</feature>
<dbReference type="OMA" id="YTHQYAR"/>
<dbReference type="GO" id="GO:0005737">
    <property type="term" value="C:cytoplasm"/>
    <property type="evidence" value="ECO:0007669"/>
    <property type="project" value="TreeGrafter"/>
</dbReference>
<comment type="caution">
    <text evidence="9">The sequence shown here is derived from an EMBL/GenBank/DDBJ whole genome shotgun (WGS) entry which is preliminary data.</text>
</comment>
<feature type="region of interest" description="Disordered" evidence="8">
    <location>
        <begin position="190"/>
        <end position="209"/>
    </location>
</feature>
<dbReference type="InParanoid" id="A0A066WNK9"/>
<feature type="repeat" description="TPR" evidence="7">
    <location>
        <begin position="684"/>
        <end position="717"/>
    </location>
</feature>
<dbReference type="Pfam" id="PF13181">
    <property type="entry name" value="TPR_8"/>
    <property type="match status" value="1"/>
</dbReference>
<dbReference type="PANTHER" id="PTHR12558">
    <property type="entry name" value="CELL DIVISION CYCLE 16,23,27"/>
    <property type="match status" value="1"/>
</dbReference>
<keyword evidence="6" id="KW-0131">Cell cycle</keyword>
<dbReference type="InterPro" id="IPR011990">
    <property type="entry name" value="TPR-like_helical_dom_sf"/>
</dbReference>
<accession>A0A066WNK9</accession>
<evidence type="ECO:0000256" key="6">
    <source>
        <dbReference type="ARBA" id="ARBA00023306"/>
    </source>
</evidence>
<dbReference type="GeneID" id="25263916"/>
<dbReference type="SUPFAM" id="SSF48452">
    <property type="entry name" value="TPR-like"/>
    <property type="match status" value="2"/>
</dbReference>
<dbReference type="GO" id="GO:0045842">
    <property type="term" value="P:positive regulation of mitotic metaphase/anaphase transition"/>
    <property type="evidence" value="ECO:0007669"/>
    <property type="project" value="TreeGrafter"/>
</dbReference>
<evidence type="ECO:0000256" key="2">
    <source>
        <dbReference type="ARBA" id="ARBA00022737"/>
    </source>
</evidence>
<dbReference type="OrthoDB" id="10006270at2759"/>
<keyword evidence="5 7" id="KW-0802">TPR repeat</keyword>
<keyword evidence="4" id="KW-0833">Ubl conjugation pathway</keyword>
<keyword evidence="1" id="KW-0132">Cell division</keyword>
<evidence type="ECO:0000256" key="1">
    <source>
        <dbReference type="ARBA" id="ARBA00022618"/>
    </source>
</evidence>
<feature type="region of interest" description="Disordered" evidence="8">
    <location>
        <begin position="105"/>
        <end position="136"/>
    </location>
</feature>
<dbReference type="Proteomes" id="UP000027361">
    <property type="component" value="Unassembled WGS sequence"/>
</dbReference>
<dbReference type="GO" id="GO:0016567">
    <property type="term" value="P:protein ubiquitination"/>
    <property type="evidence" value="ECO:0007669"/>
    <property type="project" value="TreeGrafter"/>
</dbReference>
<feature type="region of interest" description="Disordered" evidence="8">
    <location>
        <begin position="912"/>
        <end position="961"/>
    </location>
</feature>
<keyword evidence="10" id="KW-1185">Reference proteome</keyword>
<dbReference type="FunCoup" id="A0A066WNK9">
    <property type="interactions" value="705"/>
</dbReference>
<dbReference type="RefSeq" id="XP_013245044.1">
    <property type="nucleotide sequence ID" value="XM_013389590.1"/>
</dbReference>
<dbReference type="PROSITE" id="PS50005">
    <property type="entry name" value="TPR"/>
    <property type="match status" value="4"/>
</dbReference>
<evidence type="ECO:0000256" key="3">
    <source>
        <dbReference type="ARBA" id="ARBA00022776"/>
    </source>
</evidence>
<organism evidence="9 10">
    <name type="scientific">Tilletiaria anomala (strain ATCC 24038 / CBS 436.72 / UBC 951)</name>
    <dbReference type="NCBI Taxonomy" id="1037660"/>
    <lineage>
        <taxon>Eukaryota</taxon>
        <taxon>Fungi</taxon>
        <taxon>Dikarya</taxon>
        <taxon>Basidiomycota</taxon>
        <taxon>Ustilaginomycotina</taxon>
        <taxon>Exobasidiomycetes</taxon>
        <taxon>Georgefischeriales</taxon>
        <taxon>Tilletiariaceae</taxon>
        <taxon>Tilletiaria</taxon>
    </lineage>
</organism>
<gene>
    <name evidence="9" type="ORF">K437DRAFT_254592</name>
</gene>
<dbReference type="EMBL" id="JMSN01000013">
    <property type="protein sequence ID" value="KDN52205.1"/>
    <property type="molecule type" value="Genomic_DNA"/>
</dbReference>
<dbReference type="PANTHER" id="PTHR12558:SF9">
    <property type="entry name" value="CELL DIVISION CYCLE PROTEIN 16 HOMOLOG"/>
    <property type="match status" value="1"/>
</dbReference>
<keyword evidence="2" id="KW-0677">Repeat</keyword>
<dbReference type="GO" id="GO:0051301">
    <property type="term" value="P:cell division"/>
    <property type="evidence" value="ECO:0007669"/>
    <property type="project" value="UniProtKB-KW"/>
</dbReference>
<evidence type="ECO:0000256" key="8">
    <source>
        <dbReference type="SAM" id="MobiDB-lite"/>
    </source>
</evidence>
<dbReference type="STRING" id="1037660.A0A066WNK9"/>
<protein>
    <submittedName>
        <fullName evidence="9">TPR-like protein</fullName>
    </submittedName>
</protein>
<evidence type="ECO:0000256" key="7">
    <source>
        <dbReference type="PROSITE-ProRule" id="PRU00339"/>
    </source>
</evidence>
<dbReference type="InterPro" id="IPR019734">
    <property type="entry name" value="TPR_rpt"/>
</dbReference>
<dbReference type="Gene3D" id="1.25.40.10">
    <property type="entry name" value="Tetratricopeptide repeat domain"/>
    <property type="match status" value="2"/>
</dbReference>
<dbReference type="Pfam" id="PF12895">
    <property type="entry name" value="ANAPC3"/>
    <property type="match status" value="1"/>
</dbReference>
<feature type="region of interest" description="Disordered" evidence="8">
    <location>
        <begin position="1"/>
        <end position="86"/>
    </location>
</feature>
<proteinExistence type="predicted"/>
<feature type="compositionally biased region" description="Basic and acidic residues" evidence="8">
    <location>
        <begin position="1"/>
        <end position="12"/>
    </location>
</feature>
<dbReference type="GO" id="GO:0005680">
    <property type="term" value="C:anaphase-promoting complex"/>
    <property type="evidence" value="ECO:0007669"/>
    <property type="project" value="UniProtKB-ARBA"/>
</dbReference>
<dbReference type="AlphaFoldDB" id="A0A066WNK9"/>
<feature type="region of interest" description="Disordered" evidence="8">
    <location>
        <begin position="345"/>
        <end position="385"/>
    </location>
</feature>
<feature type="repeat" description="TPR" evidence="7">
    <location>
        <begin position="499"/>
        <end position="532"/>
    </location>
</feature>
<evidence type="ECO:0000313" key="9">
    <source>
        <dbReference type="EMBL" id="KDN52205.1"/>
    </source>
</evidence>
<keyword evidence="3" id="KW-0498">Mitosis</keyword>
<dbReference type="HOGENOM" id="CLU_011751_0_1_1"/>
<dbReference type="GO" id="GO:0031145">
    <property type="term" value="P:anaphase-promoting complex-dependent catabolic process"/>
    <property type="evidence" value="ECO:0007669"/>
    <property type="project" value="TreeGrafter"/>
</dbReference>
<sequence>MATPVHRTDRFPRHNQATPERLADLSWGSPSVSINEGRRQDPAAAHRRSPPRLIRDRFARPGLVRPSFGLNDSVQGGGNESEADASFIGRRNVGPVRALVFRTSAGAPESAHSARIHGNPSNPEMPNPDGDLPSHGRLSMRTEAGAIIAEETNASILRDEQQANNSGLLAHAPTFSSVQEQKTATAAAFNAPTGSKSGHAPRSTPSASAAVVAGARLPALAENPSADKVEGDRSSRMAMKMRRWMHDALQAHLYDTAIFWGDKVLSLELTEEAYNDAYFLANAYFLSHHYQKAFDLLATPLPDRAGSSLSPLDDNAQGTTVGEESDALEAALAGTRLSSLVLHRRQEASKQARRRNKRKDRSFTVSGTGTGSEDEGDASASYASMESANERSWMLQKGTAKNLSLKTTEAARDDEEEVWLEDVDRCVQEVKAQERPTAEGPCLISYSQPCRYLGAQCLVRLGRFYEALDLLGRDHTRWQGSDTAHHKSPAWDGGIKLVSSACHLRGLIYLRLDELDKARESFMKALSLDVKNYEAFAALLDGSLLAVDALWDFVQNLDFHAQGSTHQPGEGEGELDVVRYLYTVRLPKQSLEHSRRSGEARKRLAREFNIGLTNPEVLLGLAEELYTHLRFEDAHTVTSRVMEISPDHQGALPLHIGCMYHLERLKPSLFIVAHRLVENDPDNACSWYAVGAWYAATDRWLQARRYFSKASMLDPRFAPAWIAFAHSFAMQGESDQAIVAYSTAARKFQQSHLPKVFIGMEHVHQGNFHLADLFFKASSALLPEDPLCLNESGVVAFHRQEYDVAISTFSKAIAIAKSVNESLHAWTGCMLNLAHAHRCAKDLSGASRAYREVLDIDPHNATAYLGLAIVKLQEDRIAETIELVHEALAINPRDPAATALLEAALSEFAESAPLSESAPSPTLDTGEWSVGGVGQSKFQGHISGATAATGEQSASMSLETE</sequence>
<evidence type="ECO:0000256" key="4">
    <source>
        <dbReference type="ARBA" id="ARBA00022786"/>
    </source>
</evidence>